<reference evidence="2" key="1">
    <citation type="submission" date="2023-10" db="EMBL/GenBank/DDBJ databases">
        <authorList>
            <person name="Domelevo Entfellner J.-B."/>
        </authorList>
    </citation>
    <scope>NUCLEOTIDE SEQUENCE</scope>
</reference>
<name>A0AA86V5M8_9FABA</name>
<feature type="transmembrane region" description="Helical" evidence="1">
    <location>
        <begin position="257"/>
        <end position="276"/>
    </location>
</feature>
<dbReference type="AlphaFoldDB" id="A0AA86V5M8"/>
<dbReference type="EMBL" id="OY731398">
    <property type="protein sequence ID" value="CAJ1825048.1"/>
    <property type="molecule type" value="Genomic_DNA"/>
</dbReference>
<evidence type="ECO:0000313" key="2">
    <source>
        <dbReference type="EMBL" id="CAJ1825048.1"/>
    </source>
</evidence>
<dbReference type="Proteomes" id="UP001189624">
    <property type="component" value="Chromosome 1"/>
</dbReference>
<gene>
    <name evidence="2" type="ORF">AYBTSS11_LOCUS1247</name>
</gene>
<accession>A0AA86V5M8</accession>
<dbReference type="Gramene" id="rna-AYBTSS11_LOCUS1247">
    <property type="protein sequence ID" value="CAJ1825048.1"/>
    <property type="gene ID" value="gene-AYBTSS11_LOCUS1247"/>
</dbReference>
<feature type="transmembrane region" description="Helical" evidence="1">
    <location>
        <begin position="288"/>
        <end position="311"/>
    </location>
</feature>
<feature type="transmembrane region" description="Helical" evidence="1">
    <location>
        <begin position="343"/>
        <end position="359"/>
    </location>
</feature>
<evidence type="ECO:0000313" key="3">
    <source>
        <dbReference type="Proteomes" id="UP001189624"/>
    </source>
</evidence>
<keyword evidence="1" id="KW-0812">Transmembrane</keyword>
<sequence>MSELQYFLKEDVENFFSAELSIPEVDFSIPKLDFFPASVREDVEKISIEDFSIPELDLYAASLLNYHPLVMISSKFTGCNENKHEEVDNLFHTLNDLVISNLKESSEKCRTEMSTELVHFIRKTRSMNLLDESMKETGKKFGLSWQDRVKLALSKDACDYDKYKKYGDVAPYGKENLFESFSAAYRSVPCAYICKRRPFITGMWNLSVEEVSLNVDWDGKTASKLQDMFNGCNLNKYEKLYEPFSPDKALKKTVQHVLSFVIATTVFLWIIMNTCSKLSILQPKHGPLFIWSSLVEPFCFMVFVWVIAATIVVGAQFSHMQSAMLMFWAILMVLKSAKSITEVCLPIFGILLTGLYVLMEKQPPHEG</sequence>
<protein>
    <submittedName>
        <fullName evidence="2">Uncharacterized protein</fullName>
    </submittedName>
</protein>
<proteinExistence type="predicted"/>
<keyword evidence="1" id="KW-1133">Transmembrane helix</keyword>
<keyword evidence="1" id="KW-0472">Membrane</keyword>
<organism evidence="2 3">
    <name type="scientific">Sphenostylis stenocarpa</name>
    <dbReference type="NCBI Taxonomy" id="92480"/>
    <lineage>
        <taxon>Eukaryota</taxon>
        <taxon>Viridiplantae</taxon>
        <taxon>Streptophyta</taxon>
        <taxon>Embryophyta</taxon>
        <taxon>Tracheophyta</taxon>
        <taxon>Spermatophyta</taxon>
        <taxon>Magnoliopsida</taxon>
        <taxon>eudicotyledons</taxon>
        <taxon>Gunneridae</taxon>
        <taxon>Pentapetalae</taxon>
        <taxon>rosids</taxon>
        <taxon>fabids</taxon>
        <taxon>Fabales</taxon>
        <taxon>Fabaceae</taxon>
        <taxon>Papilionoideae</taxon>
        <taxon>50 kb inversion clade</taxon>
        <taxon>NPAAA clade</taxon>
        <taxon>indigoferoid/millettioid clade</taxon>
        <taxon>Phaseoleae</taxon>
        <taxon>Sphenostylis</taxon>
    </lineage>
</organism>
<keyword evidence="3" id="KW-1185">Reference proteome</keyword>
<evidence type="ECO:0000256" key="1">
    <source>
        <dbReference type="SAM" id="Phobius"/>
    </source>
</evidence>